<dbReference type="GO" id="GO:0005886">
    <property type="term" value="C:plasma membrane"/>
    <property type="evidence" value="ECO:0007669"/>
    <property type="project" value="InterPro"/>
</dbReference>
<sequence length="222" mass="23562">MRVVIAGGGNVGTYIATELQQAGHEVLIVEVDPARVAQAQADGEPAGVKWLVVDGCEVSEFAKAEPDRADVVVAVTGDDEDNLVISLLAKQEFSVPRVVARVNNPANEWMFNASWGVDVSVSTPHMLTALVEEAVTVGSLVRIMSFENDSARLSEIRLADSSPANGVMIENLGLPREATIVAIVRDSKVVFPHSDVTLGAGDEVMVLAMAECEDAVRKILVG</sequence>
<evidence type="ECO:0000256" key="3">
    <source>
        <dbReference type="ARBA" id="ARBA00022958"/>
    </source>
</evidence>
<dbReference type="InterPro" id="IPR003148">
    <property type="entry name" value="RCK_N"/>
</dbReference>
<dbReference type="InterPro" id="IPR036291">
    <property type="entry name" value="NAD(P)-bd_dom_sf"/>
</dbReference>
<evidence type="ECO:0000256" key="5">
    <source>
        <dbReference type="ARBA" id="ARBA00023065"/>
    </source>
</evidence>
<keyword evidence="3" id="KW-0630">Potassium</keyword>
<name>A0A6J6I5V9_9ZZZZ</name>
<dbReference type="PANTHER" id="PTHR43833">
    <property type="entry name" value="POTASSIUM CHANNEL PROTEIN 2-RELATED-RELATED"/>
    <property type="match status" value="1"/>
</dbReference>
<dbReference type="PRINTS" id="PR00335">
    <property type="entry name" value="KUPTAKETRKA"/>
</dbReference>
<keyword evidence="2" id="KW-0633">Potassium transport</keyword>
<accession>A0A6J6I5V9</accession>
<evidence type="ECO:0000259" key="7">
    <source>
        <dbReference type="PROSITE" id="PS51202"/>
    </source>
</evidence>
<evidence type="ECO:0000256" key="1">
    <source>
        <dbReference type="ARBA" id="ARBA00022448"/>
    </source>
</evidence>
<gene>
    <name evidence="9" type="ORF">UFOPK1906_00678</name>
    <name evidence="8" type="ORF">UFOPK3331_01952</name>
    <name evidence="10" type="ORF">UFOPK3785_00282</name>
</gene>
<dbReference type="SUPFAM" id="SSF116726">
    <property type="entry name" value="TrkA C-terminal domain-like"/>
    <property type="match status" value="1"/>
</dbReference>
<organism evidence="9">
    <name type="scientific">freshwater metagenome</name>
    <dbReference type="NCBI Taxonomy" id="449393"/>
    <lineage>
        <taxon>unclassified sequences</taxon>
        <taxon>metagenomes</taxon>
        <taxon>ecological metagenomes</taxon>
    </lineage>
</organism>
<dbReference type="PANTHER" id="PTHR43833:SF5">
    <property type="entry name" value="TRK SYSTEM POTASSIUM UPTAKE PROTEIN TRKA"/>
    <property type="match status" value="1"/>
</dbReference>
<reference evidence="9" key="1">
    <citation type="submission" date="2020-05" db="EMBL/GenBank/DDBJ databases">
        <authorList>
            <person name="Chiriac C."/>
            <person name="Salcher M."/>
            <person name="Ghai R."/>
            <person name="Kavagutti S V."/>
        </authorList>
    </citation>
    <scope>NUCLEOTIDE SEQUENCE</scope>
</reference>
<dbReference type="SUPFAM" id="SSF51735">
    <property type="entry name" value="NAD(P)-binding Rossmann-fold domains"/>
    <property type="match status" value="1"/>
</dbReference>
<dbReference type="Pfam" id="PF02080">
    <property type="entry name" value="TrkA_C"/>
    <property type="match status" value="1"/>
</dbReference>
<keyword evidence="4" id="KW-0520">NAD</keyword>
<dbReference type="InterPro" id="IPR006036">
    <property type="entry name" value="K_uptake_TrkA"/>
</dbReference>
<evidence type="ECO:0000256" key="2">
    <source>
        <dbReference type="ARBA" id="ARBA00022538"/>
    </source>
</evidence>
<dbReference type="AlphaFoldDB" id="A0A6J6I5V9"/>
<keyword evidence="1" id="KW-0813">Transport</keyword>
<dbReference type="EMBL" id="CAESAL010000121">
    <property type="protein sequence ID" value="CAB4346692.1"/>
    <property type="molecule type" value="Genomic_DNA"/>
</dbReference>
<evidence type="ECO:0000313" key="8">
    <source>
        <dbReference type="EMBL" id="CAB4346692.1"/>
    </source>
</evidence>
<evidence type="ECO:0000313" key="9">
    <source>
        <dbReference type="EMBL" id="CAB4619857.1"/>
    </source>
</evidence>
<dbReference type="EMBL" id="CAEZVC010000030">
    <property type="protein sequence ID" value="CAB4619857.1"/>
    <property type="molecule type" value="Genomic_DNA"/>
</dbReference>
<dbReference type="EMBL" id="CAFBNJ010000009">
    <property type="protein sequence ID" value="CAB4942278.1"/>
    <property type="molecule type" value="Genomic_DNA"/>
</dbReference>
<dbReference type="InterPro" id="IPR050721">
    <property type="entry name" value="Trk_Ktr_HKT_K-transport"/>
</dbReference>
<dbReference type="Gene3D" id="3.40.50.720">
    <property type="entry name" value="NAD(P)-binding Rossmann-like Domain"/>
    <property type="match status" value="1"/>
</dbReference>
<dbReference type="InterPro" id="IPR006037">
    <property type="entry name" value="RCK_C"/>
</dbReference>
<evidence type="ECO:0000259" key="6">
    <source>
        <dbReference type="PROSITE" id="PS51201"/>
    </source>
</evidence>
<protein>
    <submittedName>
        <fullName evidence="9">Unannotated protein</fullName>
    </submittedName>
</protein>
<dbReference type="Pfam" id="PF02254">
    <property type="entry name" value="TrkA_N"/>
    <property type="match status" value="1"/>
</dbReference>
<evidence type="ECO:0000256" key="4">
    <source>
        <dbReference type="ARBA" id="ARBA00023027"/>
    </source>
</evidence>
<keyword evidence="5" id="KW-0406">Ion transport</keyword>
<feature type="domain" description="RCK C-terminal" evidence="7">
    <location>
        <begin position="141"/>
        <end position="222"/>
    </location>
</feature>
<dbReference type="GO" id="GO:0015079">
    <property type="term" value="F:potassium ion transmembrane transporter activity"/>
    <property type="evidence" value="ECO:0007669"/>
    <property type="project" value="InterPro"/>
</dbReference>
<dbReference type="PROSITE" id="PS51201">
    <property type="entry name" value="RCK_N"/>
    <property type="match status" value="1"/>
</dbReference>
<dbReference type="Gene3D" id="3.30.70.1450">
    <property type="entry name" value="Regulator of K+ conductance, C-terminal domain"/>
    <property type="match status" value="1"/>
</dbReference>
<proteinExistence type="predicted"/>
<evidence type="ECO:0000313" key="10">
    <source>
        <dbReference type="EMBL" id="CAB4942278.1"/>
    </source>
</evidence>
<feature type="domain" description="RCK N-terminal" evidence="6">
    <location>
        <begin position="1"/>
        <end position="121"/>
    </location>
</feature>
<dbReference type="InterPro" id="IPR036721">
    <property type="entry name" value="RCK_C_sf"/>
</dbReference>
<dbReference type="PROSITE" id="PS51202">
    <property type="entry name" value="RCK_C"/>
    <property type="match status" value="1"/>
</dbReference>